<gene>
    <name evidence="2" type="ORF">GCM10023185_40420</name>
</gene>
<feature type="compositionally biased region" description="Basic residues" evidence="1">
    <location>
        <begin position="125"/>
        <end position="138"/>
    </location>
</feature>
<comment type="caution">
    <text evidence="2">The sequence shown here is derived from an EMBL/GenBank/DDBJ whole genome shotgun (WGS) entry which is preliminary data.</text>
</comment>
<sequence length="155" mass="17509">MLLSGCRVYERIVHPHRIPNPKPSLEYKDKLKADKERKKGGLKITRKKTKKKAKGSEGEGEASTDDSVPVASATNTESTQESPRTLPDGPTVKYNKKQLIKRNKLLLPKKRHEVAKPSLWQRVKYVFKKKKGKKKKSTPKPPPDVSHPTDPNSIP</sequence>
<protein>
    <submittedName>
        <fullName evidence="2">Uncharacterized protein</fullName>
    </submittedName>
</protein>
<evidence type="ECO:0000313" key="3">
    <source>
        <dbReference type="Proteomes" id="UP001501153"/>
    </source>
</evidence>
<name>A0ABP8IS41_9BACT</name>
<reference evidence="3" key="1">
    <citation type="journal article" date="2019" name="Int. J. Syst. Evol. Microbiol.">
        <title>The Global Catalogue of Microorganisms (GCM) 10K type strain sequencing project: providing services to taxonomists for standard genome sequencing and annotation.</title>
        <authorList>
            <consortium name="The Broad Institute Genomics Platform"/>
            <consortium name="The Broad Institute Genome Sequencing Center for Infectious Disease"/>
            <person name="Wu L."/>
            <person name="Ma J."/>
        </authorList>
    </citation>
    <scope>NUCLEOTIDE SEQUENCE [LARGE SCALE GENOMIC DNA]</scope>
    <source>
        <strain evidence="3">JCM 17923</strain>
    </source>
</reference>
<feature type="region of interest" description="Disordered" evidence="1">
    <location>
        <begin position="1"/>
        <end position="155"/>
    </location>
</feature>
<keyword evidence="3" id="KW-1185">Reference proteome</keyword>
<dbReference type="Proteomes" id="UP001501153">
    <property type="component" value="Unassembled WGS sequence"/>
</dbReference>
<feature type="compositionally biased region" description="Polar residues" evidence="1">
    <location>
        <begin position="72"/>
        <end position="83"/>
    </location>
</feature>
<dbReference type="EMBL" id="BAABGZ010000079">
    <property type="protein sequence ID" value="GAA4368045.1"/>
    <property type="molecule type" value="Genomic_DNA"/>
</dbReference>
<organism evidence="2 3">
    <name type="scientific">Hymenobacter saemangeumensis</name>
    <dbReference type="NCBI Taxonomy" id="1084522"/>
    <lineage>
        <taxon>Bacteria</taxon>
        <taxon>Pseudomonadati</taxon>
        <taxon>Bacteroidota</taxon>
        <taxon>Cytophagia</taxon>
        <taxon>Cytophagales</taxon>
        <taxon>Hymenobacteraceae</taxon>
        <taxon>Hymenobacter</taxon>
    </lineage>
</organism>
<accession>A0ABP8IS41</accession>
<evidence type="ECO:0000313" key="2">
    <source>
        <dbReference type="EMBL" id="GAA4368045.1"/>
    </source>
</evidence>
<proteinExistence type="predicted"/>
<feature type="compositionally biased region" description="Basic and acidic residues" evidence="1">
    <location>
        <begin position="25"/>
        <end position="39"/>
    </location>
</feature>
<feature type="compositionally biased region" description="Basic residues" evidence="1">
    <location>
        <begin position="40"/>
        <end position="53"/>
    </location>
</feature>
<feature type="compositionally biased region" description="Basic residues" evidence="1">
    <location>
        <begin position="94"/>
        <end position="113"/>
    </location>
</feature>
<evidence type="ECO:0000256" key="1">
    <source>
        <dbReference type="SAM" id="MobiDB-lite"/>
    </source>
</evidence>